<dbReference type="AlphaFoldDB" id="A0A382TLX6"/>
<name>A0A382TLX6_9ZZZZ</name>
<feature type="compositionally biased region" description="Basic and acidic residues" evidence="1">
    <location>
        <begin position="1"/>
        <end position="11"/>
    </location>
</feature>
<gene>
    <name evidence="2" type="ORF">METZ01_LOCUS375914</name>
</gene>
<evidence type="ECO:0000313" key="2">
    <source>
        <dbReference type="EMBL" id="SVD23060.1"/>
    </source>
</evidence>
<feature type="non-terminal residue" evidence="2">
    <location>
        <position position="1"/>
    </location>
</feature>
<feature type="non-terminal residue" evidence="2">
    <location>
        <position position="26"/>
    </location>
</feature>
<proteinExistence type="predicted"/>
<reference evidence="2" key="1">
    <citation type="submission" date="2018-05" db="EMBL/GenBank/DDBJ databases">
        <authorList>
            <person name="Lanie J.A."/>
            <person name="Ng W.-L."/>
            <person name="Kazmierczak K.M."/>
            <person name="Andrzejewski T.M."/>
            <person name="Davidsen T.M."/>
            <person name="Wayne K.J."/>
            <person name="Tettelin H."/>
            <person name="Glass J.I."/>
            <person name="Rusch D."/>
            <person name="Podicherti R."/>
            <person name="Tsui H.-C.T."/>
            <person name="Winkler M.E."/>
        </authorList>
    </citation>
    <scope>NUCLEOTIDE SEQUENCE</scope>
</reference>
<feature type="region of interest" description="Disordered" evidence="1">
    <location>
        <begin position="1"/>
        <end position="26"/>
    </location>
</feature>
<accession>A0A382TLX6</accession>
<dbReference type="EMBL" id="UINC01137613">
    <property type="protein sequence ID" value="SVD23060.1"/>
    <property type="molecule type" value="Genomic_DNA"/>
</dbReference>
<evidence type="ECO:0000256" key="1">
    <source>
        <dbReference type="SAM" id="MobiDB-lite"/>
    </source>
</evidence>
<sequence>RHRPSRRDGWCRRGRPSHKGGWRRGM</sequence>
<feature type="compositionally biased region" description="Basic residues" evidence="1">
    <location>
        <begin position="12"/>
        <end position="26"/>
    </location>
</feature>
<protein>
    <submittedName>
        <fullName evidence="2">Uncharacterized protein</fullName>
    </submittedName>
</protein>
<organism evidence="2">
    <name type="scientific">marine metagenome</name>
    <dbReference type="NCBI Taxonomy" id="408172"/>
    <lineage>
        <taxon>unclassified sequences</taxon>
        <taxon>metagenomes</taxon>
        <taxon>ecological metagenomes</taxon>
    </lineage>
</organism>